<evidence type="ECO:0000313" key="2">
    <source>
        <dbReference type="Proteomes" id="UP000024635"/>
    </source>
</evidence>
<dbReference type="Proteomes" id="UP000024635">
    <property type="component" value="Unassembled WGS sequence"/>
</dbReference>
<gene>
    <name evidence="1" type="primary">Acey_s0004.g2052</name>
    <name evidence="1" type="ORF">Y032_0004g2052</name>
</gene>
<comment type="caution">
    <text evidence="1">The sequence shown here is derived from an EMBL/GenBank/DDBJ whole genome shotgun (WGS) entry which is preliminary data.</text>
</comment>
<sequence>MVLSIWFINACHKAVRCTDFLKAKSGQNFISWIFIGFVAHGHALDRNNRKNPEKVPQRTVPIDQFWYGVCRFAAAVLPKNVVRRAYMLSIVAS</sequence>
<evidence type="ECO:0000313" key="1">
    <source>
        <dbReference type="EMBL" id="EYC31250.1"/>
    </source>
</evidence>
<name>A0A016VV13_9BILA</name>
<accession>A0A016VV13</accession>
<protein>
    <submittedName>
        <fullName evidence="1">Uncharacterized protein</fullName>
    </submittedName>
</protein>
<proteinExistence type="predicted"/>
<reference evidence="2" key="1">
    <citation type="journal article" date="2015" name="Nat. Genet.">
        <title>The genome and transcriptome of the zoonotic hookworm Ancylostoma ceylanicum identify infection-specific gene families.</title>
        <authorList>
            <person name="Schwarz E.M."/>
            <person name="Hu Y."/>
            <person name="Antoshechkin I."/>
            <person name="Miller M.M."/>
            <person name="Sternberg P.W."/>
            <person name="Aroian R.V."/>
        </authorList>
    </citation>
    <scope>NUCLEOTIDE SEQUENCE</scope>
    <source>
        <strain evidence="2">HY135</strain>
    </source>
</reference>
<keyword evidence="2" id="KW-1185">Reference proteome</keyword>
<dbReference type="AlphaFoldDB" id="A0A016VV13"/>
<organism evidence="1 2">
    <name type="scientific">Ancylostoma ceylanicum</name>
    <dbReference type="NCBI Taxonomy" id="53326"/>
    <lineage>
        <taxon>Eukaryota</taxon>
        <taxon>Metazoa</taxon>
        <taxon>Ecdysozoa</taxon>
        <taxon>Nematoda</taxon>
        <taxon>Chromadorea</taxon>
        <taxon>Rhabditida</taxon>
        <taxon>Rhabditina</taxon>
        <taxon>Rhabditomorpha</taxon>
        <taxon>Strongyloidea</taxon>
        <taxon>Ancylostomatidae</taxon>
        <taxon>Ancylostomatinae</taxon>
        <taxon>Ancylostoma</taxon>
    </lineage>
</organism>
<dbReference type="EMBL" id="JARK01001340">
    <property type="protein sequence ID" value="EYC31250.1"/>
    <property type="molecule type" value="Genomic_DNA"/>
</dbReference>